<evidence type="ECO:0000256" key="1">
    <source>
        <dbReference type="SAM" id="MobiDB-lite"/>
    </source>
</evidence>
<comment type="caution">
    <text evidence="3">The sequence shown here is derived from an EMBL/GenBank/DDBJ whole genome shotgun (WGS) entry which is preliminary data.</text>
</comment>
<gene>
    <name evidence="3" type="ORF">TGAM01_v205158</name>
</gene>
<keyword evidence="2" id="KW-0472">Membrane</keyword>
<feature type="transmembrane region" description="Helical" evidence="2">
    <location>
        <begin position="129"/>
        <end position="156"/>
    </location>
</feature>
<feature type="region of interest" description="Disordered" evidence="1">
    <location>
        <begin position="1"/>
        <end position="58"/>
    </location>
</feature>
<evidence type="ECO:0000313" key="3">
    <source>
        <dbReference type="EMBL" id="PON26214.1"/>
    </source>
</evidence>
<feature type="compositionally biased region" description="Basic and acidic residues" evidence="1">
    <location>
        <begin position="32"/>
        <end position="43"/>
    </location>
</feature>
<evidence type="ECO:0000313" key="4">
    <source>
        <dbReference type="Proteomes" id="UP000054821"/>
    </source>
</evidence>
<dbReference type="GeneID" id="29990583"/>
<name>A0A2P4ZPL9_9HYPO</name>
<reference evidence="3 4" key="1">
    <citation type="journal article" date="2016" name="Genome Announc.">
        <title>Draft Whole-Genome Sequence of Trichoderma gamsii T6085, a Promising Biocontrol Agent of Fusarium Head Blight on Wheat.</title>
        <authorList>
            <person name="Baroncelli R."/>
            <person name="Zapparata A."/>
            <person name="Piaggeschi G."/>
            <person name="Sarrocco S."/>
            <person name="Vannacci G."/>
        </authorList>
    </citation>
    <scope>NUCLEOTIDE SEQUENCE [LARGE SCALE GENOMIC DNA]</scope>
    <source>
        <strain evidence="3 4">T6085</strain>
    </source>
</reference>
<dbReference type="RefSeq" id="XP_018656309.1">
    <property type="nucleotide sequence ID" value="XM_018810500.1"/>
</dbReference>
<sequence length="166" mass="17868">MDATLPRPTRPNAETRNANVSVDVGFDVGFDDANRPRASEKRGPSAPGSAAARGPATLVPGDAQSIQGRFRLSAIKHHRPTSQLQQACLKYAEGSSSRRQIGETASGQVHGVPVLWAGMLGRQLKHMELFSVATCSHASLSLPLTLVLFAFPFLIYRTGQCYLVPE</sequence>
<dbReference type="Proteomes" id="UP000054821">
    <property type="component" value="Unassembled WGS sequence"/>
</dbReference>
<keyword evidence="4" id="KW-1185">Reference proteome</keyword>
<organism evidence="3 4">
    <name type="scientific">Trichoderma gamsii</name>
    <dbReference type="NCBI Taxonomy" id="398673"/>
    <lineage>
        <taxon>Eukaryota</taxon>
        <taxon>Fungi</taxon>
        <taxon>Dikarya</taxon>
        <taxon>Ascomycota</taxon>
        <taxon>Pezizomycotina</taxon>
        <taxon>Sordariomycetes</taxon>
        <taxon>Hypocreomycetidae</taxon>
        <taxon>Hypocreales</taxon>
        <taxon>Hypocreaceae</taxon>
        <taxon>Trichoderma</taxon>
    </lineage>
</organism>
<keyword evidence="2" id="KW-0812">Transmembrane</keyword>
<proteinExistence type="predicted"/>
<protein>
    <submittedName>
        <fullName evidence="3">Uncharacterized protein</fullName>
    </submittedName>
</protein>
<keyword evidence="2" id="KW-1133">Transmembrane helix</keyword>
<feature type="compositionally biased region" description="Low complexity" evidence="1">
    <location>
        <begin position="44"/>
        <end position="56"/>
    </location>
</feature>
<evidence type="ECO:0000256" key="2">
    <source>
        <dbReference type="SAM" id="Phobius"/>
    </source>
</evidence>
<accession>A0A2P4ZPL9</accession>
<dbReference type="AlphaFoldDB" id="A0A2P4ZPL9"/>
<dbReference type="EMBL" id="JPDN02000015">
    <property type="protein sequence ID" value="PON26214.1"/>
    <property type="molecule type" value="Genomic_DNA"/>
</dbReference>